<gene>
    <name evidence="7" type="ordered locus">Oweho_2908</name>
</gene>
<sequence length="339" mass="38836">MTQNFNKYQQIYWAFTQLCNDHCDHCYNSSGPHGERMSEEECLAVVDNLPDQLERLILSGGEPLAERKVLFSILDKLKEKYENRLFITIQFNGDLLTPKILKQLLDKGVDRFSIASIDRYHKKQGERKEILAELFESHGTRFTEGQPAVTKAELAKTNRNDPTFGFFGATEDMWLGGNWARGRAMDNNIWKKDGSHNFCAIHSGAIGFLEPEEEQVQEMSIQLWKINPCCPGTVEPLGDARVEKVAEVLQRATKSEVIQKLNKGDAWGMGESIGISEGYAKQRSNHLQSICLWCDDFFKNHYDIKELKERKRQKIDEAGFIPEKMQSRISIRNSNTNPN</sequence>
<dbReference type="GO" id="GO:0051536">
    <property type="term" value="F:iron-sulfur cluster binding"/>
    <property type="evidence" value="ECO:0007669"/>
    <property type="project" value="UniProtKB-KW"/>
</dbReference>
<dbReference type="CDD" id="cd01335">
    <property type="entry name" value="Radical_SAM"/>
    <property type="match status" value="1"/>
</dbReference>
<dbReference type="GO" id="GO:0046872">
    <property type="term" value="F:metal ion binding"/>
    <property type="evidence" value="ECO:0007669"/>
    <property type="project" value="UniProtKB-KW"/>
</dbReference>
<keyword evidence="3" id="KW-0479">Metal-binding</keyword>
<dbReference type="OrthoDB" id="6382128at2"/>
<dbReference type="PANTHER" id="PTHR11228:SF7">
    <property type="entry name" value="PQQA PEPTIDE CYCLASE"/>
    <property type="match status" value="1"/>
</dbReference>
<proteinExistence type="predicted"/>
<dbReference type="InterPro" id="IPR007197">
    <property type="entry name" value="rSAM"/>
</dbReference>
<evidence type="ECO:0000256" key="5">
    <source>
        <dbReference type="ARBA" id="ARBA00023014"/>
    </source>
</evidence>
<dbReference type="Proteomes" id="UP000005631">
    <property type="component" value="Chromosome"/>
</dbReference>
<dbReference type="Pfam" id="PF04055">
    <property type="entry name" value="Radical_SAM"/>
    <property type="match status" value="1"/>
</dbReference>
<dbReference type="AlphaFoldDB" id="G8R1C2"/>
<dbReference type="PATRIC" id="fig|926562.3.peg.2923"/>
<reference evidence="7 8" key="1">
    <citation type="journal article" date="2012" name="Stand. Genomic Sci.">
        <title>Genome sequence of the orange-pigmented seawater bacterium Owenweeksia hongkongensis type strain (UST20020801(T)).</title>
        <authorList>
            <person name="Riedel T."/>
            <person name="Held B."/>
            <person name="Nolan M."/>
            <person name="Lucas S."/>
            <person name="Lapidus A."/>
            <person name="Tice H."/>
            <person name="Del Rio T.G."/>
            <person name="Cheng J.F."/>
            <person name="Han C."/>
            <person name="Tapia R."/>
            <person name="Goodwin L.A."/>
            <person name="Pitluck S."/>
            <person name="Liolios K."/>
            <person name="Mavromatis K."/>
            <person name="Pagani I."/>
            <person name="Ivanova N."/>
            <person name="Mikhailova N."/>
            <person name="Pati A."/>
            <person name="Chen A."/>
            <person name="Palaniappan K."/>
            <person name="Rohde M."/>
            <person name="Tindall B.J."/>
            <person name="Detter J.C."/>
            <person name="Goker M."/>
            <person name="Woyke T."/>
            <person name="Bristow J."/>
            <person name="Eisen J.A."/>
            <person name="Markowitz V."/>
            <person name="Hugenholtz P."/>
            <person name="Klenk H.P."/>
            <person name="Kyrpides N.C."/>
        </authorList>
    </citation>
    <scope>NUCLEOTIDE SEQUENCE</scope>
    <source>
        <strain evidence="8">DSM 17368 / JCM 12287 / NRRL B-23963</strain>
    </source>
</reference>
<dbReference type="RefSeq" id="WP_014203214.1">
    <property type="nucleotide sequence ID" value="NC_016599.1"/>
</dbReference>
<evidence type="ECO:0000313" key="7">
    <source>
        <dbReference type="EMBL" id="AEV33865.1"/>
    </source>
</evidence>
<dbReference type="SFLD" id="SFLDS00029">
    <property type="entry name" value="Radical_SAM"/>
    <property type="match status" value="1"/>
</dbReference>
<dbReference type="PANTHER" id="PTHR11228">
    <property type="entry name" value="RADICAL SAM DOMAIN PROTEIN"/>
    <property type="match status" value="1"/>
</dbReference>
<dbReference type="eggNOG" id="COG0535">
    <property type="taxonomic scope" value="Bacteria"/>
</dbReference>
<keyword evidence="8" id="KW-1185">Reference proteome</keyword>
<dbReference type="GO" id="GO:0003824">
    <property type="term" value="F:catalytic activity"/>
    <property type="evidence" value="ECO:0007669"/>
    <property type="project" value="InterPro"/>
</dbReference>
<name>G8R1C2_OWEHD</name>
<keyword evidence="2" id="KW-0949">S-adenosyl-L-methionine</keyword>
<dbReference type="SUPFAM" id="SSF102114">
    <property type="entry name" value="Radical SAM enzymes"/>
    <property type="match status" value="1"/>
</dbReference>
<dbReference type="EMBL" id="CP003156">
    <property type="protein sequence ID" value="AEV33865.1"/>
    <property type="molecule type" value="Genomic_DNA"/>
</dbReference>
<dbReference type="PROSITE" id="PS51918">
    <property type="entry name" value="RADICAL_SAM"/>
    <property type="match status" value="1"/>
</dbReference>
<dbReference type="HOGENOM" id="CLU_857252_0_0_10"/>
<evidence type="ECO:0000313" key="8">
    <source>
        <dbReference type="Proteomes" id="UP000005631"/>
    </source>
</evidence>
<dbReference type="STRING" id="926562.Oweho_2908"/>
<evidence type="ECO:0000256" key="1">
    <source>
        <dbReference type="ARBA" id="ARBA00001966"/>
    </source>
</evidence>
<dbReference type="Gene3D" id="3.20.20.70">
    <property type="entry name" value="Aldolase class I"/>
    <property type="match status" value="1"/>
</dbReference>
<protein>
    <submittedName>
        <fullName evidence="7">Radical SAM superfamily enzyme</fullName>
    </submittedName>
</protein>
<dbReference type="KEGG" id="oho:Oweho_2908"/>
<evidence type="ECO:0000256" key="3">
    <source>
        <dbReference type="ARBA" id="ARBA00022723"/>
    </source>
</evidence>
<evidence type="ECO:0000256" key="2">
    <source>
        <dbReference type="ARBA" id="ARBA00022691"/>
    </source>
</evidence>
<dbReference type="InterPro" id="IPR013785">
    <property type="entry name" value="Aldolase_TIM"/>
</dbReference>
<accession>G8R1C2</accession>
<keyword evidence="5" id="KW-0411">Iron-sulfur</keyword>
<feature type="domain" description="Radical SAM core" evidence="6">
    <location>
        <begin position="5"/>
        <end position="212"/>
    </location>
</feature>
<comment type="cofactor">
    <cofactor evidence="1">
        <name>[4Fe-4S] cluster</name>
        <dbReference type="ChEBI" id="CHEBI:49883"/>
    </cofactor>
</comment>
<keyword evidence="4" id="KW-0408">Iron</keyword>
<organism evidence="7 8">
    <name type="scientific">Owenweeksia hongkongensis (strain DSM 17368 / CIP 108786 / JCM 12287 / NRRL B-23963 / UST20020801)</name>
    <dbReference type="NCBI Taxonomy" id="926562"/>
    <lineage>
        <taxon>Bacteria</taxon>
        <taxon>Pseudomonadati</taxon>
        <taxon>Bacteroidota</taxon>
        <taxon>Flavobacteriia</taxon>
        <taxon>Flavobacteriales</taxon>
        <taxon>Owenweeksiaceae</taxon>
        <taxon>Owenweeksia</taxon>
    </lineage>
</organism>
<evidence type="ECO:0000259" key="6">
    <source>
        <dbReference type="PROSITE" id="PS51918"/>
    </source>
</evidence>
<dbReference type="SFLD" id="SFLDG01067">
    <property type="entry name" value="SPASM/twitch_domain_containing"/>
    <property type="match status" value="1"/>
</dbReference>
<dbReference type="InterPro" id="IPR058240">
    <property type="entry name" value="rSAM_sf"/>
</dbReference>
<dbReference type="InterPro" id="IPR050377">
    <property type="entry name" value="Radical_SAM_PqqE_MftC-like"/>
</dbReference>
<evidence type="ECO:0000256" key="4">
    <source>
        <dbReference type="ARBA" id="ARBA00023004"/>
    </source>
</evidence>